<dbReference type="RefSeq" id="WP_145372494.1">
    <property type="nucleotide sequence ID" value="NZ_CP036275.1"/>
</dbReference>
<dbReference type="AlphaFoldDB" id="A0A517ZFL1"/>
<keyword evidence="2" id="KW-1185">Reference proteome</keyword>
<name>A0A517ZFL1_9PLAN</name>
<dbReference type="EMBL" id="CP036275">
    <property type="protein sequence ID" value="QDU41265.1"/>
    <property type="molecule type" value="Genomic_DNA"/>
</dbReference>
<evidence type="ECO:0000313" key="1">
    <source>
        <dbReference type="EMBL" id="QDU41265.1"/>
    </source>
</evidence>
<accession>A0A517ZFL1</accession>
<sequence length="453" mass="50337">MTSGTIAGTGFPVFLTSFDPSDLPSASLDALGFERGYLFLADKILPGLTNVANCPRYFSILCAGTSLASIDSSQPLRQQYRDRLDCLLRFERSWALANVLAFHEEDGEGRPLGGLRGVRYARRAADAILSACKKRVHADFALLSRQVPYGVVGMYGAVANEMRIWDRKTLVLTPSLGEPLARGFLKQSETPASIIRAVRTDGDVPVRTLVDWGRRVHVAGDYYDIERRCLSEALHRDPVRSRMANVLSEFPYENEDQTELERLAAILPELEQQPENRDLFDAVRAILAYEQCYRLALLGFERLLWFCRTVPSAAVDDGTVSGDHVIERVRSDLPDAVRRLTSAMETAESPQFREGLDHIADIRLFLAQAASACTSASGLVDALMARHRDVQYGKFDRGRRKLPWLERPAPGRISLTMTRTGGLDREATGPADITPHPYRLASADALNRATRDA</sequence>
<reference evidence="1 2" key="1">
    <citation type="submission" date="2019-02" db="EMBL/GenBank/DDBJ databases">
        <title>Deep-cultivation of Planctomycetes and their phenomic and genomic characterization uncovers novel biology.</title>
        <authorList>
            <person name="Wiegand S."/>
            <person name="Jogler M."/>
            <person name="Boedeker C."/>
            <person name="Pinto D."/>
            <person name="Vollmers J."/>
            <person name="Rivas-Marin E."/>
            <person name="Kohn T."/>
            <person name="Peeters S.H."/>
            <person name="Heuer A."/>
            <person name="Rast P."/>
            <person name="Oberbeckmann S."/>
            <person name="Bunk B."/>
            <person name="Jeske O."/>
            <person name="Meyerdierks A."/>
            <person name="Storesund J.E."/>
            <person name="Kallscheuer N."/>
            <person name="Luecker S."/>
            <person name="Lage O.M."/>
            <person name="Pohl T."/>
            <person name="Merkel B.J."/>
            <person name="Hornburger P."/>
            <person name="Mueller R.-W."/>
            <person name="Bruemmer F."/>
            <person name="Labrenz M."/>
            <person name="Spormann A.M."/>
            <person name="Op den Camp H."/>
            <person name="Overmann J."/>
            <person name="Amann R."/>
            <person name="Jetten M.S.M."/>
            <person name="Mascher T."/>
            <person name="Medema M.H."/>
            <person name="Devos D.P."/>
            <person name="Kaster A.-K."/>
            <person name="Ovreas L."/>
            <person name="Rohde M."/>
            <person name="Galperin M.Y."/>
            <person name="Jogler C."/>
        </authorList>
    </citation>
    <scope>NUCLEOTIDE SEQUENCE [LARGE SCALE GENOMIC DNA]</scope>
    <source>
        <strain evidence="1 2">Mal4</strain>
    </source>
</reference>
<dbReference type="Proteomes" id="UP000320496">
    <property type="component" value="Chromosome"/>
</dbReference>
<dbReference type="KEGG" id="mri:Mal4_56310"/>
<evidence type="ECO:0000313" key="2">
    <source>
        <dbReference type="Proteomes" id="UP000320496"/>
    </source>
</evidence>
<proteinExistence type="predicted"/>
<gene>
    <name evidence="1" type="ORF">Mal4_56310</name>
</gene>
<protein>
    <submittedName>
        <fullName evidence="1">Uncharacterized protein</fullName>
    </submittedName>
</protein>
<organism evidence="1 2">
    <name type="scientific">Maioricimonas rarisocia</name>
    <dbReference type="NCBI Taxonomy" id="2528026"/>
    <lineage>
        <taxon>Bacteria</taxon>
        <taxon>Pseudomonadati</taxon>
        <taxon>Planctomycetota</taxon>
        <taxon>Planctomycetia</taxon>
        <taxon>Planctomycetales</taxon>
        <taxon>Planctomycetaceae</taxon>
        <taxon>Maioricimonas</taxon>
    </lineage>
</organism>